<dbReference type="Gene3D" id="3.30.40.10">
    <property type="entry name" value="Zinc/RING finger domain, C3HC4 (zinc finger)"/>
    <property type="match status" value="1"/>
</dbReference>
<feature type="domain" description="PHD-type" evidence="9">
    <location>
        <begin position="1113"/>
        <end position="1177"/>
    </location>
</feature>
<dbReference type="CDD" id="cd15567">
    <property type="entry name" value="PHD4_NSD"/>
    <property type="match status" value="1"/>
</dbReference>
<gene>
    <name evidence="12" type="ORF">DRE_00890</name>
</gene>
<evidence type="ECO:0000256" key="7">
    <source>
        <dbReference type="PROSITE-ProRule" id="PRU00146"/>
    </source>
</evidence>
<dbReference type="HOGENOM" id="CLU_000315_32_2_1"/>
<proteinExistence type="predicted"/>
<dbReference type="InterPro" id="IPR001965">
    <property type="entry name" value="Znf_PHD"/>
</dbReference>
<dbReference type="InterPro" id="IPR001650">
    <property type="entry name" value="Helicase_C-like"/>
</dbReference>
<accession>W7HNA1</accession>
<dbReference type="OrthoDB" id="448448at2759"/>
<keyword evidence="6" id="KW-0067">ATP-binding</keyword>
<dbReference type="Proteomes" id="UP000024837">
    <property type="component" value="Unassembled WGS sequence"/>
</dbReference>
<feature type="compositionally biased region" description="Basic and acidic residues" evidence="8">
    <location>
        <begin position="1319"/>
        <end position="1330"/>
    </location>
</feature>
<feature type="compositionally biased region" description="Basic and acidic residues" evidence="8">
    <location>
        <begin position="1242"/>
        <end position="1260"/>
    </location>
</feature>
<feature type="compositionally biased region" description="Low complexity" evidence="8">
    <location>
        <begin position="54"/>
        <end position="69"/>
    </location>
</feature>
<sequence length="1479" mass="164974">MPNPSSSSVQAAPTLRLDPDSAAVAVVERTPTKPGQGTLLTLHAKKMASRSRAQSQSPEPATSSSSADTSLHHHPADGRPAAADGSLASSQSELQKDDNDNGYRSSSHSDRGPLEEYHPSSHSEPDSPTLDFIPIKTTITASSKRPNQSGTPRMMVKRVSMTNITTSPISSSKYFSAAGVQIGSRTFRDRSIIKRPSSLELLQTAVSKRRAPLSKKEKAKAIKLAAREARFATLPKRESLGRNAKNTTTGRFKEELSEDEAVFSSDQEESDDMSDLGSDEDERPRRRRMGSSKVASRKNILEEPEDEDLTRAQLRAALTAETSKRRNNFLITHKDIFQPLIGDSHYLEKLEADHDGDVETPIPYKLLEQQPPEIRAVMKPYQIEGLSWLLWLNKNGLSGILGDEMGLGKTLQTLSLFSYISTQNSNEIDKSHPHRPFLVVCPLSVLTSWVSEAKKFVPHLRAMRLHGPIKERTRLKRLAEKGLESGKDGTEAPVHPDNPKRGWDIIVTSYDTFVAEKIWFKRAFIWRYVALDEGHQIKNSETLSSQALQSISAEYRLILTGTPIQNNLFELWSLVHWLYPEVFTNRTCDDWRKAFDLTRGKVDTTFVDCSRSLLELIMKRRTKQSPGINLGIPDKEEVVLYVPLSPMQRMWYTMILTKLDNSMLERLFKDSKSKETADISAAKEEAKRLDNVEISVDDDGEEVTIKADNDEWNDVEEAVKKSIEQVKTDPSWRKLMNILIQLRKICNHPYLIPAAEPDPYSIGQHIITASGKFMVLEKLISELVIKQGKKVLIFSNFTKTLDICEEFLHLVGSDGAKFDFLRLDGSTGRARRNLNIRLFNQDDSPYKVFLISTRAGGLGINLTSATEVVMIDANWNPQADLQAMARSHRIGQTKKVTIYKLVTQGTVEEQMIGRIQKKLYLSAKVTESMRDIHSGAGRKSLSAGAGIADEEDEAPKFTMNQLMTLVRRGAQAIARPEIDPKEMMGWDWETMLENCKNYNVVDHDGEEEEHDEAAKKEREEEWLNTIEKVETRVFEGKKMGKEETEKRIKAAAEAGLSRSERRLGKNRTVLVDGFEVLKETIGNDQWEAVATMAGKDPRLKDPPKRKKAKITNQDYCQVCLDGGDIICCSSCPRSYHYDCLDEEQMQYHCSQHECYDCEQKTSDAGNMLYRCRFCERAYCEDCLDFEVSKLIGADILEFSLLEYYAIPQAFYVECHNCVEGRKDPEYDAACINIVREAEQERDRRQQLKQEEAEAKRKEGGEMEVESMTDATTAGGGSSGVITPAGDGGGDNGVIILGDGDAEGVKVAGGRKRKTRGKAAKKENANKEKTPRGRAAKKPEIVNLEEEEEGEEEVSSVSTKNSKGKAKDDGQPEKTPKAAVSKKGGETSSVRKGKQTGLDAFFSKKPAAVVAVAAGAGVRSSPRKKKDSQYNLGTEDITRDSTPVTAGGSLSGRSTPSRGAKRVIEPEAEEEEGDRKKVKV</sequence>
<protein>
    <recommendedName>
        <fullName evidence="14">ISWI chromatin-remodeling complex ATPase ISW2</fullName>
    </recommendedName>
</protein>
<dbReference type="SMART" id="SM00487">
    <property type="entry name" value="DEXDc"/>
    <property type="match status" value="1"/>
</dbReference>
<feature type="region of interest" description="Disordered" evidence="8">
    <location>
        <begin position="1"/>
        <end position="131"/>
    </location>
</feature>
<dbReference type="SUPFAM" id="SSF52540">
    <property type="entry name" value="P-loop containing nucleoside triphosphate hydrolases"/>
    <property type="match status" value="2"/>
</dbReference>
<dbReference type="EMBL" id="KI966427">
    <property type="protein sequence ID" value="EWC45491.1"/>
    <property type="molecule type" value="Genomic_DNA"/>
</dbReference>
<dbReference type="InterPro" id="IPR013083">
    <property type="entry name" value="Znf_RING/FYVE/PHD"/>
</dbReference>
<dbReference type="InterPro" id="IPR027417">
    <property type="entry name" value="P-loop_NTPase"/>
</dbReference>
<feature type="compositionally biased region" description="Basic residues" evidence="8">
    <location>
        <begin position="1308"/>
        <end position="1318"/>
    </location>
</feature>
<keyword evidence="3 7" id="KW-0863">Zinc-finger</keyword>
<feature type="region of interest" description="Disordered" evidence="8">
    <location>
        <begin position="236"/>
        <end position="306"/>
    </location>
</feature>
<dbReference type="CDD" id="cd18793">
    <property type="entry name" value="SF2_C_SNF"/>
    <property type="match status" value="1"/>
</dbReference>
<dbReference type="CDD" id="cd17919">
    <property type="entry name" value="DEXHc_Snf"/>
    <property type="match status" value="1"/>
</dbReference>
<feature type="domain" description="Helicase ATP-binding" evidence="10">
    <location>
        <begin position="390"/>
        <end position="581"/>
    </location>
</feature>
<feature type="compositionally biased region" description="Polar residues" evidence="8">
    <location>
        <begin position="1"/>
        <end position="11"/>
    </location>
</feature>
<dbReference type="PROSITE" id="PS50016">
    <property type="entry name" value="ZF_PHD_2"/>
    <property type="match status" value="1"/>
</dbReference>
<organism evidence="12 13">
    <name type="scientific">Drechslerella stenobrocha 248</name>
    <dbReference type="NCBI Taxonomy" id="1043628"/>
    <lineage>
        <taxon>Eukaryota</taxon>
        <taxon>Fungi</taxon>
        <taxon>Dikarya</taxon>
        <taxon>Ascomycota</taxon>
        <taxon>Pezizomycotina</taxon>
        <taxon>Orbiliomycetes</taxon>
        <taxon>Orbiliales</taxon>
        <taxon>Orbiliaceae</taxon>
        <taxon>Drechslerella</taxon>
    </lineage>
</organism>
<evidence type="ECO:0000256" key="3">
    <source>
        <dbReference type="ARBA" id="ARBA00022771"/>
    </source>
</evidence>
<dbReference type="Gene3D" id="3.40.50.10810">
    <property type="entry name" value="Tandem AAA-ATPase domain"/>
    <property type="match status" value="1"/>
</dbReference>
<keyword evidence="5" id="KW-0862">Zinc</keyword>
<feature type="domain" description="Helicase C-terminal" evidence="11">
    <location>
        <begin position="775"/>
        <end position="933"/>
    </location>
</feature>
<dbReference type="PROSITE" id="PS01359">
    <property type="entry name" value="ZF_PHD_1"/>
    <property type="match status" value="1"/>
</dbReference>
<feature type="compositionally biased region" description="Low complexity" evidence="8">
    <location>
        <begin position="1406"/>
        <end position="1417"/>
    </location>
</feature>
<keyword evidence="1" id="KW-0479">Metal-binding</keyword>
<feature type="compositionally biased region" description="Acidic residues" evidence="8">
    <location>
        <begin position="256"/>
        <end position="281"/>
    </location>
</feature>
<dbReference type="SUPFAM" id="SSF57903">
    <property type="entry name" value="FYVE/PHD zinc finger"/>
    <property type="match status" value="1"/>
</dbReference>
<dbReference type="PROSITE" id="PS51192">
    <property type="entry name" value="HELICASE_ATP_BIND_1"/>
    <property type="match status" value="1"/>
</dbReference>
<dbReference type="PANTHER" id="PTHR10799">
    <property type="entry name" value="SNF2/RAD54 HELICASE FAMILY"/>
    <property type="match status" value="1"/>
</dbReference>
<dbReference type="InterPro" id="IPR014001">
    <property type="entry name" value="Helicase_ATP-bd"/>
</dbReference>
<keyword evidence="13" id="KW-1185">Reference proteome</keyword>
<dbReference type="InterPro" id="IPR038718">
    <property type="entry name" value="SNF2-like_sf"/>
</dbReference>
<evidence type="ECO:0000256" key="6">
    <source>
        <dbReference type="ARBA" id="ARBA00022840"/>
    </source>
</evidence>
<dbReference type="PROSITE" id="PS51194">
    <property type="entry name" value="HELICASE_CTER"/>
    <property type="match status" value="1"/>
</dbReference>
<keyword evidence="2" id="KW-0547">Nucleotide-binding</keyword>
<dbReference type="Pfam" id="PF00271">
    <property type="entry name" value="Helicase_C"/>
    <property type="match status" value="1"/>
</dbReference>
<evidence type="ECO:0000259" key="10">
    <source>
        <dbReference type="PROSITE" id="PS51192"/>
    </source>
</evidence>
<dbReference type="GO" id="GO:0005524">
    <property type="term" value="F:ATP binding"/>
    <property type="evidence" value="ECO:0007669"/>
    <property type="project" value="InterPro"/>
</dbReference>
<evidence type="ECO:0000256" key="2">
    <source>
        <dbReference type="ARBA" id="ARBA00022741"/>
    </source>
</evidence>
<dbReference type="GO" id="GO:0008270">
    <property type="term" value="F:zinc ion binding"/>
    <property type="evidence" value="ECO:0007669"/>
    <property type="project" value="UniProtKB-KW"/>
</dbReference>
<dbReference type="SMART" id="SM00249">
    <property type="entry name" value="PHD"/>
    <property type="match status" value="1"/>
</dbReference>
<keyword evidence="4" id="KW-0378">Hydrolase</keyword>
<dbReference type="InterPro" id="IPR019787">
    <property type="entry name" value="Znf_PHD-finger"/>
</dbReference>
<evidence type="ECO:0000256" key="8">
    <source>
        <dbReference type="SAM" id="MobiDB-lite"/>
    </source>
</evidence>
<feature type="region of interest" description="Disordered" evidence="8">
    <location>
        <begin position="1304"/>
        <end position="1479"/>
    </location>
</feature>
<dbReference type="Gene3D" id="3.40.50.300">
    <property type="entry name" value="P-loop containing nucleotide triphosphate hydrolases"/>
    <property type="match status" value="1"/>
</dbReference>
<feature type="compositionally biased region" description="Basic and acidic residues" evidence="8">
    <location>
        <begin position="1364"/>
        <end position="1375"/>
    </location>
</feature>
<feature type="compositionally biased region" description="Acidic residues" evidence="8">
    <location>
        <begin position="1342"/>
        <end position="1353"/>
    </location>
</feature>
<reference evidence="12 13" key="1">
    <citation type="submission" date="2013-05" db="EMBL/GenBank/DDBJ databases">
        <title>Drechslerella stenobrocha genome reveals carnivorous origination and mechanical trapping mechanism of predatory fungi.</title>
        <authorList>
            <person name="Liu X."/>
            <person name="Zhang W."/>
            <person name="Liu K."/>
        </authorList>
    </citation>
    <scope>NUCLEOTIDE SEQUENCE [LARGE SCALE GENOMIC DNA]</scope>
    <source>
        <strain evidence="12 13">248</strain>
    </source>
</reference>
<feature type="region of interest" description="Disordered" evidence="8">
    <location>
        <begin position="1242"/>
        <end position="1288"/>
    </location>
</feature>
<dbReference type="InterPro" id="IPR049730">
    <property type="entry name" value="SNF2/RAD54-like_C"/>
</dbReference>
<evidence type="ECO:0008006" key="14">
    <source>
        <dbReference type="Google" id="ProtNLM"/>
    </source>
</evidence>
<evidence type="ECO:0000259" key="11">
    <source>
        <dbReference type="PROSITE" id="PS51194"/>
    </source>
</evidence>
<evidence type="ECO:0000256" key="1">
    <source>
        <dbReference type="ARBA" id="ARBA00022723"/>
    </source>
</evidence>
<evidence type="ECO:0000259" key="9">
    <source>
        <dbReference type="PROSITE" id="PS50016"/>
    </source>
</evidence>
<name>W7HNA1_9PEZI</name>
<evidence type="ECO:0000313" key="12">
    <source>
        <dbReference type="EMBL" id="EWC45491.1"/>
    </source>
</evidence>
<dbReference type="InterPro" id="IPR019786">
    <property type="entry name" value="Zinc_finger_PHD-type_CS"/>
</dbReference>
<dbReference type="InterPro" id="IPR011011">
    <property type="entry name" value="Znf_FYVE_PHD"/>
</dbReference>
<feature type="compositionally biased region" description="Basic and acidic residues" evidence="8">
    <location>
        <begin position="94"/>
        <end position="125"/>
    </location>
</feature>
<dbReference type="Pfam" id="PF00176">
    <property type="entry name" value="SNF2-rel_dom"/>
    <property type="match status" value="1"/>
</dbReference>
<dbReference type="InterPro" id="IPR000330">
    <property type="entry name" value="SNF2_N"/>
</dbReference>
<evidence type="ECO:0000256" key="4">
    <source>
        <dbReference type="ARBA" id="ARBA00022801"/>
    </source>
</evidence>
<dbReference type="SMART" id="SM00490">
    <property type="entry name" value="HELICc"/>
    <property type="match status" value="1"/>
</dbReference>
<evidence type="ECO:0000256" key="5">
    <source>
        <dbReference type="ARBA" id="ARBA00022833"/>
    </source>
</evidence>
<dbReference type="GO" id="GO:0016787">
    <property type="term" value="F:hydrolase activity"/>
    <property type="evidence" value="ECO:0007669"/>
    <property type="project" value="UniProtKB-KW"/>
</dbReference>
<evidence type="ECO:0000313" key="13">
    <source>
        <dbReference type="Proteomes" id="UP000024837"/>
    </source>
</evidence>